<dbReference type="GO" id="GO:0005524">
    <property type="term" value="F:ATP binding"/>
    <property type="evidence" value="ECO:0007669"/>
    <property type="project" value="UniProtKB-KW"/>
</dbReference>
<dbReference type="InterPro" id="IPR027417">
    <property type="entry name" value="P-loop_NTPase"/>
</dbReference>
<dbReference type="EMBL" id="MFLE01000014">
    <property type="protein sequence ID" value="OGG61869.1"/>
    <property type="molecule type" value="Genomic_DNA"/>
</dbReference>
<evidence type="ECO:0000313" key="6">
    <source>
        <dbReference type="EMBL" id="OGG61869.1"/>
    </source>
</evidence>
<dbReference type="PANTHER" id="PTHR30258">
    <property type="entry name" value="TYPE II SECRETION SYSTEM PROTEIN GSPE-RELATED"/>
    <property type="match status" value="1"/>
</dbReference>
<keyword evidence="2" id="KW-0547">Nucleotide-binding</keyword>
<dbReference type="STRING" id="1798491.A3C87_00525"/>
<evidence type="ECO:0000313" key="7">
    <source>
        <dbReference type="Proteomes" id="UP000176511"/>
    </source>
</evidence>
<evidence type="ECO:0000259" key="5">
    <source>
        <dbReference type="Pfam" id="PF05157"/>
    </source>
</evidence>
<dbReference type="Gene3D" id="3.40.50.300">
    <property type="entry name" value="P-loop containing nucleotide triphosphate hydrolases"/>
    <property type="match status" value="1"/>
</dbReference>
<dbReference type="GO" id="GO:0005886">
    <property type="term" value="C:plasma membrane"/>
    <property type="evidence" value="ECO:0007669"/>
    <property type="project" value="TreeGrafter"/>
</dbReference>
<name>A0A1F6DKA9_9BACT</name>
<feature type="domain" description="Type II secretion system protein GspE N-terminal" evidence="5">
    <location>
        <begin position="60"/>
        <end position="145"/>
    </location>
</feature>
<comment type="caution">
    <text evidence="6">The sequence shown here is derived from an EMBL/GenBank/DDBJ whole genome shotgun (WGS) entry which is preliminary data.</text>
</comment>
<evidence type="ECO:0000256" key="3">
    <source>
        <dbReference type="ARBA" id="ARBA00022840"/>
    </source>
</evidence>
<dbReference type="Pfam" id="PF00437">
    <property type="entry name" value="T2SSE"/>
    <property type="match status" value="1"/>
</dbReference>
<dbReference type="SUPFAM" id="SSF160246">
    <property type="entry name" value="EspE N-terminal domain-like"/>
    <property type="match status" value="1"/>
</dbReference>
<organism evidence="6 7">
    <name type="scientific">Candidatus Kaiserbacteria bacterium RIFCSPHIGHO2_02_FULL_49_34</name>
    <dbReference type="NCBI Taxonomy" id="1798491"/>
    <lineage>
        <taxon>Bacteria</taxon>
        <taxon>Candidatus Kaiseribacteriota</taxon>
    </lineage>
</organism>
<dbReference type="SUPFAM" id="SSF52540">
    <property type="entry name" value="P-loop containing nucleoside triphosphate hydrolases"/>
    <property type="match status" value="1"/>
</dbReference>
<dbReference type="AlphaFoldDB" id="A0A1F6DKA9"/>
<sequence>MQLTDAQIKRFVLDTHLVTRKDVDAAAAKASDRGISFADALRSQGSLTQDDIRRASAYVLGVPYVSLVKRAIDPHVMLLMPEAIARTYSAIPYAMTDDTIEVAVLDLAHIPALEGRMRTGGRRMVARLTDTASIQSALSRYQRHLHIEYSDIIRSASDSLKKAITPDEVEAGAKKLLDTLISHALTQEARVIHIEPGDACIIRYRIGTTLHDAMELPKHVLEPLARIVTKVARLGTATGSAHDGRFRITRHGERIAVRVRTMPTHTGVTTALTLVRGSSHGFTLDGLGFHGAMLDDFLRASADPHANILISGPAGSGKTTTLYTLLDTLRTPATNVLTVESSISAPLARIGQVSIRPDIGFDTRAALRAALAQDPDVVGIDVASDQTELLQLLSGARLRSIRTITTSSLGAACEALEVFAKAADEATLPLTHVLGIASVRMLGVNREAYHLSAREMDNLRSVARMSDILEILKEERIVPPKATWSSVPFYRAPLETPEHEIHAGMIGVHELLTVTPELLTASKKPDASNYLAHAVEHGMFTLVEDAIMKASMGITTLEEVWRIVALYYGENAIPTK</sequence>
<dbReference type="Pfam" id="PF05157">
    <property type="entry name" value="MshEN"/>
    <property type="match status" value="1"/>
</dbReference>
<dbReference type="Gene3D" id="3.30.300.160">
    <property type="entry name" value="Type II secretion system, protein E, N-terminal domain"/>
    <property type="match status" value="1"/>
</dbReference>
<dbReference type="GO" id="GO:0016887">
    <property type="term" value="F:ATP hydrolysis activity"/>
    <property type="evidence" value="ECO:0007669"/>
    <property type="project" value="TreeGrafter"/>
</dbReference>
<keyword evidence="3" id="KW-0067">ATP-binding</keyword>
<evidence type="ECO:0000256" key="1">
    <source>
        <dbReference type="ARBA" id="ARBA00006611"/>
    </source>
</evidence>
<dbReference type="InterPro" id="IPR001482">
    <property type="entry name" value="T2SS/T4SS_dom"/>
</dbReference>
<proteinExistence type="inferred from homology"/>
<gene>
    <name evidence="6" type="ORF">A3C87_00525</name>
</gene>
<dbReference type="InterPro" id="IPR037257">
    <property type="entry name" value="T2SS_E_N_sf"/>
</dbReference>
<dbReference type="Gene3D" id="3.30.450.90">
    <property type="match status" value="1"/>
</dbReference>
<protein>
    <recommendedName>
        <fullName evidence="8">Bacterial type II secretion system protein E domain-containing protein</fullName>
    </recommendedName>
</protein>
<comment type="similarity">
    <text evidence="1">Belongs to the GSP E family.</text>
</comment>
<dbReference type="Proteomes" id="UP000176511">
    <property type="component" value="Unassembled WGS sequence"/>
</dbReference>
<reference evidence="6 7" key="1">
    <citation type="journal article" date="2016" name="Nat. Commun.">
        <title>Thousands of microbial genomes shed light on interconnected biogeochemical processes in an aquifer system.</title>
        <authorList>
            <person name="Anantharaman K."/>
            <person name="Brown C.T."/>
            <person name="Hug L.A."/>
            <person name="Sharon I."/>
            <person name="Castelle C.J."/>
            <person name="Probst A.J."/>
            <person name="Thomas B.C."/>
            <person name="Singh A."/>
            <person name="Wilkins M.J."/>
            <person name="Karaoz U."/>
            <person name="Brodie E.L."/>
            <person name="Williams K.H."/>
            <person name="Hubbard S.S."/>
            <person name="Banfield J.F."/>
        </authorList>
    </citation>
    <scope>NUCLEOTIDE SEQUENCE [LARGE SCALE GENOMIC DNA]</scope>
</reference>
<feature type="domain" description="Bacterial type II secretion system protein E" evidence="4">
    <location>
        <begin position="173"/>
        <end position="562"/>
    </location>
</feature>
<evidence type="ECO:0000256" key="2">
    <source>
        <dbReference type="ARBA" id="ARBA00022741"/>
    </source>
</evidence>
<dbReference type="PANTHER" id="PTHR30258:SF1">
    <property type="entry name" value="PROTEIN TRANSPORT PROTEIN HOFB HOMOLOG"/>
    <property type="match status" value="1"/>
</dbReference>
<accession>A0A1F6DKA9</accession>
<evidence type="ECO:0000259" key="4">
    <source>
        <dbReference type="Pfam" id="PF00437"/>
    </source>
</evidence>
<dbReference type="InterPro" id="IPR007831">
    <property type="entry name" value="T2SS_GspE_N"/>
</dbReference>
<evidence type="ECO:0008006" key="8">
    <source>
        <dbReference type="Google" id="ProtNLM"/>
    </source>
</evidence>